<feature type="transmembrane region" description="Helical" evidence="1">
    <location>
        <begin position="142"/>
        <end position="173"/>
    </location>
</feature>
<accession>U1MWR4</accession>
<evidence type="ECO:0000313" key="3">
    <source>
        <dbReference type="Proteomes" id="UP000030710"/>
    </source>
</evidence>
<dbReference type="STRING" id="1238425.J07HQW2_01306"/>
<keyword evidence="1" id="KW-0472">Membrane</keyword>
<feature type="transmembrane region" description="Helical" evidence="1">
    <location>
        <begin position="381"/>
        <end position="400"/>
    </location>
</feature>
<feature type="transmembrane region" description="Helical" evidence="1">
    <location>
        <begin position="217"/>
        <end position="236"/>
    </location>
</feature>
<gene>
    <name evidence="2" type="ORF">J07HQW2_01306</name>
</gene>
<feature type="transmembrane region" description="Helical" evidence="1">
    <location>
        <begin position="437"/>
        <end position="457"/>
    </location>
</feature>
<keyword evidence="1" id="KW-0812">Transmembrane</keyword>
<reference evidence="2 3" key="1">
    <citation type="journal article" date="2013" name="PLoS ONE">
        <title>Assembly-driven community genomics of a hypersaline microbial ecosystem.</title>
        <authorList>
            <person name="Podell S."/>
            <person name="Ugalde J.A."/>
            <person name="Narasingarao P."/>
            <person name="Banfield J.F."/>
            <person name="Heidelberg K.B."/>
            <person name="Allen E.E."/>
        </authorList>
    </citation>
    <scope>NUCLEOTIDE SEQUENCE [LARGE SCALE GENOMIC DNA]</scope>
    <source>
        <strain evidence="3">J07HQW2</strain>
    </source>
</reference>
<dbReference type="Proteomes" id="UP000030710">
    <property type="component" value="Unassembled WGS sequence"/>
</dbReference>
<dbReference type="InterPro" id="IPR046345">
    <property type="entry name" value="TraB_PrgY-like"/>
</dbReference>
<dbReference type="eggNOG" id="arCOG02142">
    <property type="taxonomic scope" value="Archaea"/>
</dbReference>
<dbReference type="PANTHER" id="PTHR21530">
    <property type="entry name" value="PHEROMONE SHUTDOWN PROTEIN"/>
    <property type="match status" value="1"/>
</dbReference>
<dbReference type="AlphaFoldDB" id="U1MWR4"/>
<organism evidence="2 3">
    <name type="scientific">Haloquadratum walsbyi J07HQW2</name>
    <dbReference type="NCBI Taxonomy" id="1238425"/>
    <lineage>
        <taxon>Archaea</taxon>
        <taxon>Methanobacteriati</taxon>
        <taxon>Methanobacteriota</taxon>
        <taxon>Stenosarchaea group</taxon>
        <taxon>Halobacteria</taxon>
        <taxon>Halobacteriales</taxon>
        <taxon>Haloferacaceae</taxon>
        <taxon>Haloquadratum</taxon>
    </lineage>
</organism>
<dbReference type="CDD" id="cd14726">
    <property type="entry name" value="TraB_PrgY-like"/>
    <property type="match status" value="1"/>
</dbReference>
<keyword evidence="1" id="KW-1133">Transmembrane helix</keyword>
<dbReference type="EMBL" id="KE356561">
    <property type="protein sequence ID" value="ERG94864.1"/>
    <property type="molecule type" value="Genomic_DNA"/>
</dbReference>
<sequence>MNSNMSQEATDTGRVRVVGTAHVSAESAEKVQSVITTEQPDVVAVELDEGRYRQLRGDEPDDLAAADLLRGNTVFQFLAYWMLSYVQARLGDRFDVQPGADMLAAIDAAESTETDIALVDRDINETMRRFWNRMTRIEKIQLIGGLAVGAGNGLGVGLVAGVIAGIIFGPLIALFGNTIGITPMLLTRVAGGAILAGATAVLVWISTASALSTEDRFLAAVGGGIAIGGIAGFGLGVAEPITAQLDPLIIQILGSVALGLTAGIVSGTLLGELTDIFRTEQPEESLEDFDVAEMTDTDVVSAMMAEFRQFSPGGAEALIDERDAYIANRLVELRNRGQSVVAVVGAGHREGINRYLKHPERLPPQESLTGTQSGRIPWSKLVGGGISAVVIGFFVLLALSSAGNQTLLRLFGAWFLINGIFAAGLAKAAGAHWSSSLVGGAIAWLTSINPFLAPGWFTGYVELQHDPVNVSDISTLNELLSDEERPIGNLITELLEVPLFRLIIVVAATNIGSIVASTIFVAYLLPLFALDLGGVSGVLSLLIEGARNGWQIIWTNIT</sequence>
<dbReference type="PANTHER" id="PTHR21530:SF7">
    <property type="entry name" value="TRAB DOMAIN-CONTAINING PROTEIN"/>
    <property type="match status" value="1"/>
</dbReference>
<dbReference type="InterPro" id="IPR002816">
    <property type="entry name" value="TraB/PrgY/GumN_fam"/>
</dbReference>
<feature type="transmembrane region" description="Helical" evidence="1">
    <location>
        <begin position="185"/>
        <end position="205"/>
    </location>
</feature>
<dbReference type="HOGENOM" id="CLU_032780_1_0_2"/>
<evidence type="ECO:0000256" key="1">
    <source>
        <dbReference type="SAM" id="Phobius"/>
    </source>
</evidence>
<name>U1MWR4_9EURY</name>
<feature type="transmembrane region" description="Helical" evidence="1">
    <location>
        <begin position="248"/>
        <end position="270"/>
    </location>
</feature>
<feature type="transmembrane region" description="Helical" evidence="1">
    <location>
        <begin position="499"/>
        <end position="525"/>
    </location>
</feature>
<protein>
    <submittedName>
        <fullName evidence="2">TraB determinant protein</fullName>
    </submittedName>
</protein>
<evidence type="ECO:0000313" key="2">
    <source>
        <dbReference type="EMBL" id="ERG94864.1"/>
    </source>
</evidence>
<feature type="transmembrane region" description="Helical" evidence="1">
    <location>
        <begin position="406"/>
        <end position="425"/>
    </location>
</feature>
<dbReference type="Pfam" id="PF01963">
    <property type="entry name" value="TraB_PrgY_gumN"/>
    <property type="match status" value="2"/>
</dbReference>
<proteinExistence type="predicted"/>